<reference evidence="3" key="3">
    <citation type="submission" date="2015-06" db="UniProtKB">
        <authorList>
            <consortium name="EnsemblMetazoa"/>
        </authorList>
    </citation>
    <scope>IDENTIFICATION</scope>
</reference>
<dbReference type="AlphaFoldDB" id="T1ENR4"/>
<evidence type="ECO:0000313" key="3">
    <source>
        <dbReference type="EnsemblMetazoa" id="HelroP159221"/>
    </source>
</evidence>
<dbReference type="Proteomes" id="UP000015101">
    <property type="component" value="Unassembled WGS sequence"/>
</dbReference>
<feature type="signal peptide" evidence="1">
    <location>
        <begin position="1"/>
        <end position="19"/>
    </location>
</feature>
<dbReference type="RefSeq" id="XP_009009365.1">
    <property type="nucleotide sequence ID" value="XM_009011117.1"/>
</dbReference>
<dbReference type="CTD" id="20198214"/>
<evidence type="ECO:0000256" key="1">
    <source>
        <dbReference type="SAM" id="SignalP"/>
    </source>
</evidence>
<evidence type="ECO:0000313" key="4">
    <source>
        <dbReference type="Proteomes" id="UP000015101"/>
    </source>
</evidence>
<dbReference type="EnsemblMetazoa" id="HelroT159221">
    <property type="protein sequence ID" value="HelroP159221"/>
    <property type="gene ID" value="HelroG159221"/>
</dbReference>
<dbReference type="HOGENOM" id="CLU_2136139_0_0_1"/>
<keyword evidence="1" id="KW-0732">Signal</keyword>
<dbReference type="EMBL" id="KB095811">
    <property type="protein sequence ID" value="ESO12645.1"/>
    <property type="molecule type" value="Genomic_DNA"/>
</dbReference>
<dbReference type="KEGG" id="hro:HELRODRAFT_159221"/>
<evidence type="ECO:0000313" key="2">
    <source>
        <dbReference type="EMBL" id="ESO12645.1"/>
    </source>
</evidence>
<dbReference type="InParanoid" id="T1ENR4"/>
<sequence>MWQVQVLYLVVLECQLISALEDKKREDRPDVSVHPMEKRDARVNLNLFDFDSNIFETCFIVKFYFKIRIVNKDDWLDDYDHPLKKKDAVAEKTTKLNKNAYEFAGFWVNMQIK</sequence>
<name>T1ENR4_HELRO</name>
<reference evidence="4" key="1">
    <citation type="submission" date="2012-12" db="EMBL/GenBank/DDBJ databases">
        <authorList>
            <person name="Hellsten U."/>
            <person name="Grimwood J."/>
            <person name="Chapman J.A."/>
            <person name="Shapiro H."/>
            <person name="Aerts A."/>
            <person name="Otillar R.P."/>
            <person name="Terry A.Y."/>
            <person name="Boore J.L."/>
            <person name="Simakov O."/>
            <person name="Marletaz F."/>
            <person name="Cho S.-J."/>
            <person name="Edsinger-Gonzales E."/>
            <person name="Havlak P."/>
            <person name="Kuo D.-H."/>
            <person name="Larsson T."/>
            <person name="Lv J."/>
            <person name="Arendt D."/>
            <person name="Savage R."/>
            <person name="Osoegawa K."/>
            <person name="de Jong P."/>
            <person name="Lindberg D.R."/>
            <person name="Seaver E.C."/>
            <person name="Weisblat D.A."/>
            <person name="Putnam N.H."/>
            <person name="Grigoriev I.V."/>
            <person name="Rokhsar D.S."/>
        </authorList>
    </citation>
    <scope>NUCLEOTIDE SEQUENCE</scope>
</reference>
<reference evidence="2 4" key="2">
    <citation type="journal article" date="2013" name="Nature">
        <title>Insights into bilaterian evolution from three spiralian genomes.</title>
        <authorList>
            <person name="Simakov O."/>
            <person name="Marletaz F."/>
            <person name="Cho S.J."/>
            <person name="Edsinger-Gonzales E."/>
            <person name="Havlak P."/>
            <person name="Hellsten U."/>
            <person name="Kuo D.H."/>
            <person name="Larsson T."/>
            <person name="Lv J."/>
            <person name="Arendt D."/>
            <person name="Savage R."/>
            <person name="Osoegawa K."/>
            <person name="de Jong P."/>
            <person name="Grimwood J."/>
            <person name="Chapman J.A."/>
            <person name="Shapiro H."/>
            <person name="Aerts A."/>
            <person name="Otillar R.P."/>
            <person name="Terry A.Y."/>
            <person name="Boore J.L."/>
            <person name="Grigoriev I.V."/>
            <person name="Lindberg D.R."/>
            <person name="Seaver E.C."/>
            <person name="Weisblat D.A."/>
            <person name="Putnam N.H."/>
            <person name="Rokhsar D.S."/>
        </authorList>
    </citation>
    <scope>NUCLEOTIDE SEQUENCE</scope>
</reference>
<protein>
    <submittedName>
        <fullName evidence="2 3">Uncharacterized protein</fullName>
    </submittedName>
</protein>
<accession>T1ENR4</accession>
<keyword evidence="4" id="KW-1185">Reference proteome</keyword>
<gene>
    <name evidence="3" type="primary">20198214</name>
    <name evidence="2" type="ORF">HELRODRAFT_159221</name>
</gene>
<feature type="chain" id="PRO_5010979902" evidence="1">
    <location>
        <begin position="20"/>
        <end position="113"/>
    </location>
</feature>
<dbReference type="GeneID" id="20198214"/>
<dbReference type="EMBL" id="AMQM01000212">
    <property type="status" value="NOT_ANNOTATED_CDS"/>
    <property type="molecule type" value="Genomic_DNA"/>
</dbReference>
<organism evidence="3 4">
    <name type="scientific">Helobdella robusta</name>
    <name type="common">Californian leech</name>
    <dbReference type="NCBI Taxonomy" id="6412"/>
    <lineage>
        <taxon>Eukaryota</taxon>
        <taxon>Metazoa</taxon>
        <taxon>Spiralia</taxon>
        <taxon>Lophotrochozoa</taxon>
        <taxon>Annelida</taxon>
        <taxon>Clitellata</taxon>
        <taxon>Hirudinea</taxon>
        <taxon>Rhynchobdellida</taxon>
        <taxon>Glossiphoniidae</taxon>
        <taxon>Helobdella</taxon>
    </lineage>
</organism>
<proteinExistence type="predicted"/>